<dbReference type="PROSITE" id="PS51257">
    <property type="entry name" value="PROKAR_LIPOPROTEIN"/>
    <property type="match status" value="1"/>
</dbReference>
<accession>A0A2K9NK72</accession>
<dbReference type="Proteomes" id="UP000234752">
    <property type="component" value="Plasmid unnamed1"/>
</dbReference>
<dbReference type="Pfam" id="PF01522">
    <property type="entry name" value="Polysacc_deac_1"/>
    <property type="match status" value="1"/>
</dbReference>
<proteinExistence type="inferred from homology"/>
<evidence type="ECO:0000313" key="7">
    <source>
        <dbReference type="EMBL" id="AUN33016.1"/>
    </source>
</evidence>
<comment type="similarity">
    <text evidence="2">Belongs to the polysaccharide deacetylase family.</text>
</comment>
<reference evidence="7 8" key="1">
    <citation type="submission" date="2017-12" db="EMBL/GenBank/DDBJ databases">
        <title>Genomes of bacteria within cyanobacterial aggregates.</title>
        <authorList>
            <person name="Cai H."/>
        </authorList>
    </citation>
    <scope>NUCLEOTIDE SEQUENCE [LARGE SCALE GENOMIC DNA]</scope>
    <source>
        <strain evidence="7 8">TH16</strain>
        <plasmid evidence="7 8">unnamed1</plasmid>
    </source>
</reference>
<dbReference type="InterPro" id="IPR011330">
    <property type="entry name" value="Glyco_hydro/deAcase_b/a-brl"/>
</dbReference>
<dbReference type="PANTHER" id="PTHR10587">
    <property type="entry name" value="GLYCOSYL TRANSFERASE-RELATED"/>
    <property type="match status" value="1"/>
</dbReference>
<evidence type="ECO:0000256" key="6">
    <source>
        <dbReference type="ARBA" id="ARBA00032976"/>
    </source>
</evidence>
<sequence>MRVIRGLMLAVVLVGMGAGTAVAAAACGPDALGTSRTITLKRGAGGAFGTVQHAALLGLEKGEVVLTFDDGPVPVLTPQVLDALKAECAKATFFMTGGNLDAHGDLARRAVAEGHSAGIHSYSHPHLGTLSEAAQLDDLARTQAAYKRLFGVTAASYRFPFLEETPVLMKALARDGVAVFSIDLAITDWQPADTTPMLAERLSKALDEKGGGIILMHDANKPTADAIATLLRVIKQKGYRLVHVVWEG</sequence>
<dbReference type="GO" id="GO:0016810">
    <property type="term" value="F:hydrolase activity, acting on carbon-nitrogen (but not peptide) bonds"/>
    <property type="evidence" value="ECO:0007669"/>
    <property type="project" value="InterPro"/>
</dbReference>
<geneLocation type="plasmid" evidence="7 8">
    <name>unnamed1</name>
</geneLocation>
<dbReference type="GO" id="GO:0046872">
    <property type="term" value="F:metal ion binding"/>
    <property type="evidence" value="ECO:0007669"/>
    <property type="project" value="UniProtKB-KW"/>
</dbReference>
<dbReference type="SUPFAM" id="SSF88713">
    <property type="entry name" value="Glycoside hydrolase/deacetylase"/>
    <property type="match status" value="1"/>
</dbReference>
<dbReference type="OrthoDB" id="5291101at2"/>
<keyword evidence="7" id="KW-0614">Plasmid</keyword>
<dbReference type="GO" id="GO:0005975">
    <property type="term" value="P:carbohydrate metabolic process"/>
    <property type="evidence" value="ECO:0007669"/>
    <property type="project" value="InterPro"/>
</dbReference>
<dbReference type="AlphaFoldDB" id="A0A2K9NK72"/>
<dbReference type="KEGG" id="ncb:C0V82_21630"/>
<dbReference type="Gene3D" id="3.20.20.370">
    <property type="entry name" value="Glycoside hydrolase/deacetylase"/>
    <property type="match status" value="1"/>
</dbReference>
<evidence type="ECO:0000256" key="3">
    <source>
        <dbReference type="ARBA" id="ARBA00020071"/>
    </source>
</evidence>
<dbReference type="PANTHER" id="PTHR10587:SF133">
    <property type="entry name" value="CHITIN DEACETYLASE 1-RELATED"/>
    <property type="match status" value="1"/>
</dbReference>
<evidence type="ECO:0000313" key="8">
    <source>
        <dbReference type="Proteomes" id="UP000234752"/>
    </source>
</evidence>
<evidence type="ECO:0000256" key="5">
    <source>
        <dbReference type="ARBA" id="ARBA00022801"/>
    </source>
</evidence>
<evidence type="ECO:0000256" key="2">
    <source>
        <dbReference type="ARBA" id="ARBA00010973"/>
    </source>
</evidence>
<keyword evidence="5" id="KW-0378">Hydrolase</keyword>
<comment type="function">
    <text evidence="1">Is involved in generating a small heat-stable compound (Nod), an acylated oligomer of N-acetylglucosamine, that stimulates mitosis in various plant protoplasts.</text>
</comment>
<dbReference type="RefSeq" id="WP_102114540.1">
    <property type="nucleotide sequence ID" value="NZ_BMGN01000001.1"/>
</dbReference>
<keyword evidence="4" id="KW-0479">Metal-binding</keyword>
<organism evidence="7 8">
    <name type="scientific">Niveispirillum cyanobacteriorum</name>
    <dbReference type="NCBI Taxonomy" id="1612173"/>
    <lineage>
        <taxon>Bacteria</taxon>
        <taxon>Pseudomonadati</taxon>
        <taxon>Pseudomonadota</taxon>
        <taxon>Alphaproteobacteria</taxon>
        <taxon>Rhodospirillales</taxon>
        <taxon>Azospirillaceae</taxon>
        <taxon>Niveispirillum</taxon>
    </lineage>
</organism>
<evidence type="ECO:0000256" key="1">
    <source>
        <dbReference type="ARBA" id="ARBA00003236"/>
    </source>
</evidence>
<keyword evidence="8" id="KW-1185">Reference proteome</keyword>
<dbReference type="InterPro" id="IPR050248">
    <property type="entry name" value="Polysacc_deacetylase_ArnD"/>
</dbReference>
<dbReference type="PROSITE" id="PS51677">
    <property type="entry name" value="NODB"/>
    <property type="match status" value="1"/>
</dbReference>
<gene>
    <name evidence="7" type="ORF">C0V82_21630</name>
</gene>
<dbReference type="CDD" id="cd10917">
    <property type="entry name" value="CE4_NodB_like_6s_7s"/>
    <property type="match status" value="1"/>
</dbReference>
<protein>
    <recommendedName>
        <fullName evidence="3">Chitooligosaccharide deacetylase</fullName>
    </recommendedName>
    <alternativeName>
        <fullName evidence="6">Nodulation protein B</fullName>
    </alternativeName>
</protein>
<evidence type="ECO:0000256" key="4">
    <source>
        <dbReference type="ARBA" id="ARBA00022723"/>
    </source>
</evidence>
<dbReference type="EMBL" id="CP025613">
    <property type="protein sequence ID" value="AUN33016.1"/>
    <property type="molecule type" value="Genomic_DNA"/>
</dbReference>
<name>A0A2K9NK72_9PROT</name>
<dbReference type="InterPro" id="IPR002509">
    <property type="entry name" value="NODB_dom"/>
</dbReference>
<dbReference type="GO" id="GO:0016020">
    <property type="term" value="C:membrane"/>
    <property type="evidence" value="ECO:0007669"/>
    <property type="project" value="TreeGrafter"/>
</dbReference>